<reference evidence="2 3" key="1">
    <citation type="submission" date="2012-10" db="EMBL/GenBank/DDBJ databases">
        <authorList>
            <person name="Genoscope - CEA"/>
        </authorList>
    </citation>
    <scope>NUCLEOTIDE SEQUENCE [LARGE SCALE GENOMIC DNA]</scope>
    <source>
        <strain evidence="3">AM13 / DSM 14728</strain>
    </source>
</reference>
<feature type="transmembrane region" description="Helical" evidence="1">
    <location>
        <begin position="88"/>
        <end position="109"/>
    </location>
</feature>
<gene>
    <name evidence="2" type="ORF">DESAM_20324</name>
</gene>
<dbReference type="PATRIC" id="fig|1121451.3.peg.593"/>
<dbReference type="OrthoDB" id="156858at2"/>
<evidence type="ECO:0000313" key="3">
    <source>
        <dbReference type="Proteomes" id="UP000010808"/>
    </source>
</evidence>
<protein>
    <recommendedName>
        <fullName evidence="4">DUF2269 domain-containing protein</fullName>
    </recommendedName>
</protein>
<organism evidence="2 3">
    <name type="scientific">Maridesulfovibrio hydrothermalis AM13 = DSM 14728</name>
    <dbReference type="NCBI Taxonomy" id="1121451"/>
    <lineage>
        <taxon>Bacteria</taxon>
        <taxon>Pseudomonadati</taxon>
        <taxon>Thermodesulfobacteriota</taxon>
        <taxon>Desulfovibrionia</taxon>
        <taxon>Desulfovibrionales</taxon>
        <taxon>Desulfovibrionaceae</taxon>
        <taxon>Maridesulfovibrio</taxon>
    </lineage>
</organism>
<sequence>MQKLSPRQTKWVRAVHMLSACLWGGGALSLVLLHCIFTPHSGDSLFARDICLKIIDQYVVTSGALGCLMTGFIFAWKTSWGFFKFKWIIAKWTINVGFILFGFFFYMPWLERMSQLSGSFRLMALQTPAYLRSQFFNEISAFAVFGCLLLVVWISIFRPWGKIRS</sequence>
<keyword evidence="3" id="KW-1185">Reference proteome</keyword>
<evidence type="ECO:0000256" key="1">
    <source>
        <dbReference type="SAM" id="Phobius"/>
    </source>
</evidence>
<dbReference type="RefSeq" id="WP_015335223.1">
    <property type="nucleotide sequence ID" value="NC_020055.1"/>
</dbReference>
<dbReference type="STRING" id="1121451.DESAM_20324"/>
<evidence type="ECO:0000313" key="2">
    <source>
        <dbReference type="EMBL" id="CCO22615.1"/>
    </source>
</evidence>
<feature type="transmembrane region" description="Helical" evidence="1">
    <location>
        <begin position="139"/>
        <end position="157"/>
    </location>
</feature>
<dbReference type="eggNOG" id="COG1981">
    <property type="taxonomic scope" value="Bacteria"/>
</dbReference>
<proteinExistence type="predicted"/>
<keyword evidence="1" id="KW-0472">Membrane</keyword>
<keyword evidence="1" id="KW-1133">Transmembrane helix</keyword>
<feature type="transmembrane region" description="Helical" evidence="1">
    <location>
        <begin position="12"/>
        <end position="37"/>
    </location>
</feature>
<accession>L0R8V6</accession>
<dbReference type="KEGG" id="dhy:DESAM_20324"/>
<dbReference type="AlphaFoldDB" id="L0R8V6"/>
<dbReference type="Proteomes" id="UP000010808">
    <property type="component" value="Chromosome"/>
</dbReference>
<dbReference type="EMBL" id="FO203522">
    <property type="protein sequence ID" value="CCO22615.1"/>
    <property type="molecule type" value="Genomic_DNA"/>
</dbReference>
<keyword evidence="1" id="KW-0812">Transmembrane</keyword>
<feature type="transmembrane region" description="Helical" evidence="1">
    <location>
        <begin position="57"/>
        <end position="76"/>
    </location>
</feature>
<dbReference type="HOGENOM" id="CLU_114403_1_0_7"/>
<name>L0R8V6_9BACT</name>
<evidence type="ECO:0008006" key="4">
    <source>
        <dbReference type="Google" id="ProtNLM"/>
    </source>
</evidence>